<evidence type="ECO:0000313" key="7">
    <source>
        <dbReference type="Proteomes" id="UP000184671"/>
    </source>
</evidence>
<dbReference type="InterPro" id="IPR002104">
    <property type="entry name" value="Integrase_catalytic"/>
</dbReference>
<dbReference type="GO" id="GO:0015074">
    <property type="term" value="P:DNA integration"/>
    <property type="evidence" value="ECO:0007669"/>
    <property type="project" value="UniProtKB-KW"/>
</dbReference>
<evidence type="ECO:0000256" key="1">
    <source>
        <dbReference type="ARBA" id="ARBA00022908"/>
    </source>
</evidence>
<proteinExistence type="predicted"/>
<feature type="coiled-coil region" evidence="4">
    <location>
        <begin position="351"/>
        <end position="378"/>
    </location>
</feature>
<keyword evidence="4" id="KW-0175">Coiled coil</keyword>
<feature type="domain" description="Tyr recombinase" evidence="5">
    <location>
        <begin position="126"/>
        <end position="328"/>
    </location>
</feature>
<name>A0A1M4MLS6_9EURY</name>
<reference evidence="6 7" key="1">
    <citation type="submission" date="2016-08" db="EMBL/GenBank/DDBJ databases">
        <authorList>
            <person name="Seilhamer J.J."/>
        </authorList>
    </citation>
    <scope>NUCLEOTIDE SEQUENCE [LARGE SCALE GENOMIC DNA]</scope>
    <source>
        <strain evidence="6">L21-II-0</strain>
    </source>
</reference>
<dbReference type="Pfam" id="PF00589">
    <property type="entry name" value="Phage_integrase"/>
    <property type="match status" value="1"/>
</dbReference>
<dbReference type="Proteomes" id="UP000184671">
    <property type="component" value="Unassembled WGS sequence"/>
</dbReference>
<evidence type="ECO:0000256" key="4">
    <source>
        <dbReference type="SAM" id="Coils"/>
    </source>
</evidence>
<dbReference type="EMBL" id="FMID01000041">
    <property type="protein sequence ID" value="SCL75748.1"/>
    <property type="molecule type" value="Genomic_DNA"/>
</dbReference>
<keyword evidence="3" id="KW-0233">DNA recombination</keyword>
<keyword evidence="1" id="KW-0229">DNA integration</keyword>
<dbReference type="InterPro" id="IPR011010">
    <property type="entry name" value="DNA_brk_join_enz"/>
</dbReference>
<dbReference type="PROSITE" id="PS51898">
    <property type="entry name" value="TYR_RECOMBINASE"/>
    <property type="match status" value="1"/>
</dbReference>
<accession>A0A1M4MLS6</accession>
<evidence type="ECO:0000259" key="5">
    <source>
        <dbReference type="PROSITE" id="PS51898"/>
    </source>
</evidence>
<dbReference type="CDD" id="cd00397">
    <property type="entry name" value="DNA_BRE_C"/>
    <property type="match status" value="1"/>
</dbReference>
<dbReference type="PANTHER" id="PTHR30349:SF41">
    <property type="entry name" value="INTEGRASE_RECOMBINASE PROTEIN MJ0367-RELATED"/>
    <property type="match status" value="1"/>
</dbReference>
<dbReference type="Gene3D" id="1.10.443.10">
    <property type="entry name" value="Intergrase catalytic core"/>
    <property type="match status" value="1"/>
</dbReference>
<dbReference type="STRING" id="118126.L21_1660"/>
<dbReference type="OrthoDB" id="142231at2157"/>
<dbReference type="InterPro" id="IPR050090">
    <property type="entry name" value="Tyrosine_recombinase_XerCD"/>
</dbReference>
<keyword evidence="2" id="KW-0238">DNA-binding</keyword>
<evidence type="ECO:0000313" key="6">
    <source>
        <dbReference type="EMBL" id="SCL75748.1"/>
    </source>
</evidence>
<dbReference type="InterPro" id="IPR013762">
    <property type="entry name" value="Integrase-like_cat_sf"/>
</dbReference>
<evidence type="ECO:0000256" key="3">
    <source>
        <dbReference type="ARBA" id="ARBA00023172"/>
    </source>
</evidence>
<dbReference type="PANTHER" id="PTHR30349">
    <property type="entry name" value="PHAGE INTEGRASE-RELATED"/>
    <property type="match status" value="1"/>
</dbReference>
<protein>
    <submittedName>
        <fullName evidence="6">Site-specific tyrosine recombinase XerD</fullName>
    </submittedName>
</protein>
<dbReference type="GO" id="GO:0006310">
    <property type="term" value="P:DNA recombination"/>
    <property type="evidence" value="ECO:0007669"/>
    <property type="project" value="UniProtKB-KW"/>
</dbReference>
<organism evidence="6 7">
    <name type="scientific">Methanoculleus chikugoensis</name>
    <dbReference type="NCBI Taxonomy" id="118126"/>
    <lineage>
        <taxon>Archaea</taxon>
        <taxon>Methanobacteriati</taxon>
        <taxon>Methanobacteriota</taxon>
        <taxon>Stenosarchaea group</taxon>
        <taxon>Methanomicrobia</taxon>
        <taxon>Methanomicrobiales</taxon>
        <taxon>Methanomicrobiaceae</taxon>
        <taxon>Methanoculleus</taxon>
    </lineage>
</organism>
<dbReference type="GO" id="GO:0003677">
    <property type="term" value="F:DNA binding"/>
    <property type="evidence" value="ECO:0007669"/>
    <property type="project" value="UniProtKB-KW"/>
</dbReference>
<dbReference type="SUPFAM" id="SSF56349">
    <property type="entry name" value="DNA breaking-rejoining enzymes"/>
    <property type="match status" value="1"/>
</dbReference>
<dbReference type="AlphaFoldDB" id="A0A1M4MLS6"/>
<gene>
    <name evidence="6" type="ORF">L21_1660</name>
</gene>
<dbReference type="RefSeq" id="WP_083608892.1">
    <property type="nucleotide sequence ID" value="NZ_FMID01000041.1"/>
</dbReference>
<sequence length="406" mass="45772">MGTGVGRIEEFTSLLGNPRSASNYRSAVRRYLDFIYGPVREGKIATPEEAQRYEELAEEYFTGDHNPAIDLQRFAASLNASRTPPKSAIFWLSIVKEFFKFSGVPVDDDLWRTVKRRGPKGRRARTQEATFDKETIQKILPHMPLLAKAVFLTLISSGMRVGECLQLSLADFHLDEEPARIAIPGHIPKNGEPRTTFISREAAAAVRDWLVVREDWMLSAANRNRGLLKHYGKEYMQKQIEGDDRLFPVQASTVREGFVGALEKVGLDEKDPKTNRFKIHLHMCRKYFRTVMAQRIPLDAVELMMGHDGYLTDAYVRYTENELRQYYLQAEGAVCVGVADEVAAAVVGGRLDVLQEENAALRGELNQIQRQLVAMNAMQADVGATPEALQRLVDARIRAMKNSGEI</sequence>
<evidence type="ECO:0000256" key="2">
    <source>
        <dbReference type="ARBA" id="ARBA00023125"/>
    </source>
</evidence>